<dbReference type="Proteomes" id="UP001321760">
    <property type="component" value="Unassembled WGS sequence"/>
</dbReference>
<reference evidence="3" key="1">
    <citation type="journal article" date="2023" name="Mol. Phylogenet. Evol.">
        <title>Genome-scale phylogeny and comparative genomics of the fungal order Sordariales.</title>
        <authorList>
            <person name="Hensen N."/>
            <person name="Bonometti L."/>
            <person name="Westerberg I."/>
            <person name="Brannstrom I.O."/>
            <person name="Guillou S."/>
            <person name="Cros-Aarteil S."/>
            <person name="Calhoun S."/>
            <person name="Haridas S."/>
            <person name="Kuo A."/>
            <person name="Mondo S."/>
            <person name="Pangilinan J."/>
            <person name="Riley R."/>
            <person name="LaButti K."/>
            <person name="Andreopoulos B."/>
            <person name="Lipzen A."/>
            <person name="Chen C."/>
            <person name="Yan M."/>
            <person name="Daum C."/>
            <person name="Ng V."/>
            <person name="Clum A."/>
            <person name="Steindorff A."/>
            <person name="Ohm R.A."/>
            <person name="Martin F."/>
            <person name="Silar P."/>
            <person name="Natvig D.O."/>
            <person name="Lalanne C."/>
            <person name="Gautier V."/>
            <person name="Ament-Velasquez S.L."/>
            <person name="Kruys A."/>
            <person name="Hutchinson M.I."/>
            <person name="Powell A.J."/>
            <person name="Barry K."/>
            <person name="Miller A.N."/>
            <person name="Grigoriev I.V."/>
            <person name="Debuchy R."/>
            <person name="Gladieux P."/>
            <person name="Hiltunen Thoren M."/>
            <person name="Johannesson H."/>
        </authorList>
    </citation>
    <scope>NUCLEOTIDE SEQUENCE</scope>
    <source>
        <strain evidence="3">PSN243</strain>
    </source>
</reference>
<gene>
    <name evidence="3" type="ORF">QBC34DRAFT_378441</name>
</gene>
<dbReference type="AlphaFoldDB" id="A0AAV9GX38"/>
<reference evidence="3" key="2">
    <citation type="submission" date="2023-05" db="EMBL/GenBank/DDBJ databases">
        <authorList>
            <consortium name="Lawrence Berkeley National Laboratory"/>
            <person name="Steindorff A."/>
            <person name="Hensen N."/>
            <person name="Bonometti L."/>
            <person name="Westerberg I."/>
            <person name="Brannstrom I.O."/>
            <person name="Guillou S."/>
            <person name="Cros-Aarteil S."/>
            <person name="Calhoun S."/>
            <person name="Haridas S."/>
            <person name="Kuo A."/>
            <person name="Mondo S."/>
            <person name="Pangilinan J."/>
            <person name="Riley R."/>
            <person name="Labutti K."/>
            <person name="Andreopoulos B."/>
            <person name="Lipzen A."/>
            <person name="Chen C."/>
            <person name="Yanf M."/>
            <person name="Daum C."/>
            <person name="Ng V."/>
            <person name="Clum A."/>
            <person name="Ohm R."/>
            <person name="Martin F."/>
            <person name="Silar P."/>
            <person name="Natvig D."/>
            <person name="Lalanne C."/>
            <person name="Gautier V."/>
            <person name="Ament-Velasquez S.L."/>
            <person name="Kruys A."/>
            <person name="Hutchinson M.I."/>
            <person name="Powell A.J."/>
            <person name="Barry K."/>
            <person name="Miller A.N."/>
            <person name="Grigoriev I.V."/>
            <person name="Debuchy R."/>
            <person name="Gladieux P."/>
            <person name="Thoren M.H."/>
            <person name="Johannesson H."/>
        </authorList>
    </citation>
    <scope>NUCLEOTIDE SEQUENCE</scope>
    <source>
        <strain evidence="3">PSN243</strain>
    </source>
</reference>
<keyword evidence="1" id="KW-0175">Coiled coil</keyword>
<keyword evidence="4" id="KW-1185">Reference proteome</keyword>
<sequence>MNDTSATLNLPSHVAEAVAAAKRLWKTIHDAELKIQEEEASVREERIRYDRVVSETREIIAQAEAQQQASLDRLQGRKEAAQLLRDEAALNEDNLRETLRSLQVRVESVGSSLAEVGLDGFLDVEEESVTGSGESAPSPGSDADSFQSRALPADLEERKTLCLSQDDDNQIYDQVFHPLPHPNFRVVSLSEIVSALPADFVSRETWARALSDCRYKLTPEFLAARLHYLWTASRSLEEPQEALQGSLDERVRIVTRELCRDDQSCSLLRVGHAQACYHLAALHNERWPIIKERLGDPGAGNPEHRAKAAARVEFTTAFLAARGIIDTPQARNKADARIKRELAFGTRLEEMLRAFNAANAGDNRAAVSPVLLALLPLQDLGQPLGKRDTSQVPAFVLDWVADRIVLDPKVRSFLTRLCDLAEQYVDSAVIITRITENPVAGPVRDPLRHFENGLHEVLRTAGCQSTPKYPRVLCDEVDVVDVMLVVWGLDSVGRVIFPAEGDDETPVRATLGEIRDLGIGRVRDTLAYKVLHLYNASDRCVIVDWDWLAVAAVDMQDRQTLWHEWPQDVDSVVTLYPYSKDHRHGRQHVSLAVIVFSQNQTWAHIFLTEDPERGGQVSTESIRSTLEACIPEQITTELTVVTPGPKWNSEPTFHALLHGVSFLTMGRMWPCPVTKGESAKFLRHSHRVLMWPFVDDEEEHQG</sequence>
<evidence type="ECO:0000256" key="1">
    <source>
        <dbReference type="SAM" id="Coils"/>
    </source>
</evidence>
<feature type="region of interest" description="Disordered" evidence="2">
    <location>
        <begin position="127"/>
        <end position="146"/>
    </location>
</feature>
<feature type="coiled-coil region" evidence="1">
    <location>
        <begin position="28"/>
        <end position="105"/>
    </location>
</feature>
<evidence type="ECO:0000313" key="4">
    <source>
        <dbReference type="Proteomes" id="UP001321760"/>
    </source>
</evidence>
<proteinExistence type="predicted"/>
<evidence type="ECO:0000256" key="2">
    <source>
        <dbReference type="SAM" id="MobiDB-lite"/>
    </source>
</evidence>
<accession>A0AAV9GX38</accession>
<evidence type="ECO:0000313" key="3">
    <source>
        <dbReference type="EMBL" id="KAK4451116.1"/>
    </source>
</evidence>
<dbReference type="EMBL" id="MU865929">
    <property type="protein sequence ID" value="KAK4451116.1"/>
    <property type="molecule type" value="Genomic_DNA"/>
</dbReference>
<name>A0AAV9GX38_9PEZI</name>
<protein>
    <submittedName>
        <fullName evidence="3">Uncharacterized protein</fullName>
    </submittedName>
</protein>
<organism evidence="3 4">
    <name type="scientific">Podospora aff. communis PSN243</name>
    <dbReference type="NCBI Taxonomy" id="3040156"/>
    <lineage>
        <taxon>Eukaryota</taxon>
        <taxon>Fungi</taxon>
        <taxon>Dikarya</taxon>
        <taxon>Ascomycota</taxon>
        <taxon>Pezizomycotina</taxon>
        <taxon>Sordariomycetes</taxon>
        <taxon>Sordariomycetidae</taxon>
        <taxon>Sordariales</taxon>
        <taxon>Podosporaceae</taxon>
        <taxon>Podospora</taxon>
    </lineage>
</organism>
<comment type="caution">
    <text evidence="3">The sequence shown here is derived from an EMBL/GenBank/DDBJ whole genome shotgun (WGS) entry which is preliminary data.</text>
</comment>